<evidence type="ECO:0000313" key="4">
    <source>
        <dbReference type="Proteomes" id="UP000195985"/>
    </source>
</evidence>
<accession>A0A1W1ICY5</accession>
<dbReference type="GO" id="GO:0003677">
    <property type="term" value="F:DNA binding"/>
    <property type="evidence" value="ECO:0007669"/>
    <property type="project" value="InterPro"/>
</dbReference>
<dbReference type="Gene3D" id="1.10.260.40">
    <property type="entry name" value="lambda repressor-like DNA-binding domains"/>
    <property type="match status" value="1"/>
</dbReference>
<dbReference type="OrthoDB" id="4427456at2"/>
<dbReference type="Pfam" id="PF01381">
    <property type="entry name" value="HTH_3"/>
    <property type="match status" value="1"/>
</dbReference>
<protein>
    <recommendedName>
        <fullName evidence="2">HTH cro/C1-type domain-containing protein</fullName>
    </recommendedName>
</protein>
<dbReference type="EMBL" id="FWEY01000001">
    <property type="protein sequence ID" value="SLM50860.1"/>
    <property type="molecule type" value="Genomic_DNA"/>
</dbReference>
<evidence type="ECO:0000259" key="2">
    <source>
        <dbReference type="PROSITE" id="PS50943"/>
    </source>
</evidence>
<dbReference type="SMART" id="SM00530">
    <property type="entry name" value="HTH_XRE"/>
    <property type="match status" value="1"/>
</dbReference>
<dbReference type="InterPro" id="IPR010982">
    <property type="entry name" value="Lambda_DNA-bd_dom_sf"/>
</dbReference>
<dbReference type="Proteomes" id="UP000195985">
    <property type="component" value="Unassembled WGS sequence"/>
</dbReference>
<feature type="compositionally biased region" description="Basic and acidic residues" evidence="1">
    <location>
        <begin position="73"/>
        <end position="100"/>
    </location>
</feature>
<dbReference type="AlphaFoldDB" id="A0A1W1ICY5"/>
<sequence length="100" mass="11214">MSDIGTVLKNERKKRGLTQLEASKLVGISRSYLADIEANRYNPGGKLMMKLDKQFNLFYLLVNDGKTLQNERQPPENRSKAKARKGSDPHAKTEKVLPGA</sequence>
<name>A0A1W1ICY5_9LACT</name>
<evidence type="ECO:0000256" key="1">
    <source>
        <dbReference type="SAM" id="MobiDB-lite"/>
    </source>
</evidence>
<keyword evidence="4" id="KW-1185">Reference proteome</keyword>
<dbReference type="RefSeq" id="WP_086941731.1">
    <property type="nucleotide sequence ID" value="NZ_FONM01000003.1"/>
</dbReference>
<evidence type="ECO:0000313" key="3">
    <source>
        <dbReference type="EMBL" id="SLM50860.1"/>
    </source>
</evidence>
<dbReference type="STRING" id="43064.SAMN04488086_10349"/>
<dbReference type="PROSITE" id="PS50943">
    <property type="entry name" value="HTH_CROC1"/>
    <property type="match status" value="1"/>
</dbReference>
<organism evidence="3 4">
    <name type="scientific">Trichococcus pasteurii</name>
    <dbReference type="NCBI Taxonomy" id="43064"/>
    <lineage>
        <taxon>Bacteria</taxon>
        <taxon>Bacillati</taxon>
        <taxon>Bacillota</taxon>
        <taxon>Bacilli</taxon>
        <taxon>Lactobacillales</taxon>
        <taxon>Carnobacteriaceae</taxon>
        <taxon>Trichococcus</taxon>
    </lineage>
</organism>
<proteinExistence type="predicted"/>
<dbReference type="CDD" id="cd00093">
    <property type="entry name" value="HTH_XRE"/>
    <property type="match status" value="1"/>
</dbReference>
<dbReference type="SUPFAM" id="SSF47413">
    <property type="entry name" value="lambda repressor-like DNA-binding domains"/>
    <property type="match status" value="1"/>
</dbReference>
<feature type="domain" description="HTH cro/C1-type" evidence="2">
    <location>
        <begin position="8"/>
        <end position="61"/>
    </location>
</feature>
<feature type="region of interest" description="Disordered" evidence="1">
    <location>
        <begin position="68"/>
        <end position="100"/>
    </location>
</feature>
<dbReference type="InterPro" id="IPR001387">
    <property type="entry name" value="Cro/C1-type_HTH"/>
</dbReference>
<reference evidence="4" key="1">
    <citation type="submission" date="2016-04" db="EMBL/GenBank/DDBJ databases">
        <authorList>
            <person name="Strepis N."/>
        </authorList>
    </citation>
    <scope>NUCLEOTIDE SEQUENCE [LARGE SCALE GENOMIC DNA]</scope>
</reference>
<gene>
    <name evidence="3" type="ORF">TPAS_532</name>
</gene>